<gene>
    <name evidence="4" type="ORF">D8M03_11745</name>
</gene>
<reference evidence="4 5" key="1">
    <citation type="journal article" date="2016" name="Antonie Van Leeuwenhoek">
        <title>Lysinibacillus endophyticus sp. nov., an indole-3-acetic acid producing endophytic bacterium isolated from corn root (Zea mays cv. Xinken-5).</title>
        <authorList>
            <person name="Yu J."/>
            <person name="Guan X."/>
            <person name="Liu C."/>
            <person name="Xiang W."/>
            <person name="Yu Z."/>
            <person name="Liu X."/>
            <person name="Wang G."/>
        </authorList>
    </citation>
    <scope>NUCLEOTIDE SEQUENCE [LARGE SCALE GENOMIC DNA]</scope>
    <source>
        <strain evidence="4 5">DSM 100506</strain>
    </source>
</reference>
<dbReference type="Pfam" id="PF00015">
    <property type="entry name" value="MCPsignal"/>
    <property type="match status" value="1"/>
</dbReference>
<dbReference type="PANTHER" id="PTHR32089:SF112">
    <property type="entry name" value="LYSOZYME-LIKE PROTEIN-RELATED"/>
    <property type="match status" value="1"/>
</dbReference>
<accession>A0A494YZR2</accession>
<evidence type="ECO:0000256" key="1">
    <source>
        <dbReference type="ARBA" id="ARBA00023224"/>
    </source>
</evidence>
<evidence type="ECO:0000259" key="3">
    <source>
        <dbReference type="PROSITE" id="PS50111"/>
    </source>
</evidence>
<dbReference type="PROSITE" id="PS50111">
    <property type="entry name" value="CHEMOTAXIS_TRANSDUC_2"/>
    <property type="match status" value="1"/>
</dbReference>
<dbReference type="SUPFAM" id="SSF58104">
    <property type="entry name" value="Methyl-accepting chemotaxis protein (MCP) signaling domain"/>
    <property type="match status" value="1"/>
</dbReference>
<organism evidence="4 5">
    <name type="scientific">Ureibacillus endophyticus</name>
    <dbReference type="NCBI Taxonomy" id="1978490"/>
    <lineage>
        <taxon>Bacteria</taxon>
        <taxon>Bacillati</taxon>
        <taxon>Bacillota</taxon>
        <taxon>Bacilli</taxon>
        <taxon>Bacillales</taxon>
        <taxon>Caryophanaceae</taxon>
        <taxon>Ureibacillus</taxon>
    </lineage>
</organism>
<dbReference type="Gene3D" id="1.10.287.950">
    <property type="entry name" value="Methyl-accepting chemotaxis protein"/>
    <property type="match status" value="1"/>
</dbReference>
<dbReference type="EMBL" id="RBZN01000029">
    <property type="protein sequence ID" value="RKQ15491.1"/>
    <property type="molecule type" value="Genomic_DNA"/>
</dbReference>
<dbReference type="OrthoDB" id="9807021at2"/>
<name>A0A494YZR2_9BACL</name>
<dbReference type="GO" id="GO:0016020">
    <property type="term" value="C:membrane"/>
    <property type="evidence" value="ECO:0007669"/>
    <property type="project" value="InterPro"/>
</dbReference>
<keyword evidence="1 2" id="KW-0807">Transducer</keyword>
<dbReference type="PANTHER" id="PTHR32089">
    <property type="entry name" value="METHYL-ACCEPTING CHEMOTAXIS PROTEIN MCPB"/>
    <property type="match status" value="1"/>
</dbReference>
<proteinExistence type="predicted"/>
<comment type="caution">
    <text evidence="4">The sequence shown here is derived from an EMBL/GenBank/DDBJ whole genome shotgun (WGS) entry which is preliminary data.</text>
</comment>
<evidence type="ECO:0000313" key="5">
    <source>
        <dbReference type="Proteomes" id="UP000272238"/>
    </source>
</evidence>
<dbReference type="AlphaFoldDB" id="A0A494YZR2"/>
<sequence length="280" mass="30896">MSLETKTEVHETLQWFVKQAPTIKQLFTEDVDISITDGETVIEQLLSKEIAVQSSKGRKLESHEPIMEVIRTNKVKTVNVPAELYGDPFQAMIVPIHGDRGEVIGAIAVSKSTKNQSKLLQVAEHFAASSEEISASTEQLAESASEFSTYIKHLTEAQSEMSMQVENTTKILEMINSVAKNTRILGFNAGIEAARSGEYGRGFSVVAKEITKLADQSADSVNEIRNLLDQLKVKVSQVATIVKETLEIADNQTSSINEISQTIQHLTDFAEEIEDMAKKL</sequence>
<dbReference type="SMART" id="SM00283">
    <property type="entry name" value="MA"/>
    <property type="match status" value="1"/>
</dbReference>
<feature type="domain" description="Methyl-accepting transducer" evidence="3">
    <location>
        <begin position="106"/>
        <end position="280"/>
    </location>
</feature>
<keyword evidence="5" id="KW-1185">Reference proteome</keyword>
<dbReference type="GO" id="GO:0007165">
    <property type="term" value="P:signal transduction"/>
    <property type="evidence" value="ECO:0007669"/>
    <property type="project" value="UniProtKB-KW"/>
</dbReference>
<dbReference type="RefSeq" id="WP_121214976.1">
    <property type="nucleotide sequence ID" value="NZ_JAMYWW010000001.1"/>
</dbReference>
<dbReference type="InterPro" id="IPR004089">
    <property type="entry name" value="MCPsignal_dom"/>
</dbReference>
<protein>
    <recommendedName>
        <fullName evidence="3">Methyl-accepting transducer domain-containing protein</fullName>
    </recommendedName>
</protein>
<evidence type="ECO:0000256" key="2">
    <source>
        <dbReference type="PROSITE-ProRule" id="PRU00284"/>
    </source>
</evidence>
<evidence type="ECO:0000313" key="4">
    <source>
        <dbReference type="EMBL" id="RKQ15491.1"/>
    </source>
</evidence>
<dbReference type="Proteomes" id="UP000272238">
    <property type="component" value="Unassembled WGS sequence"/>
</dbReference>